<dbReference type="EMBL" id="MW084976">
    <property type="protein sequence ID" value="QOV08339.1"/>
    <property type="molecule type" value="Genomic_DNA"/>
</dbReference>
<evidence type="ECO:0000313" key="2">
    <source>
        <dbReference type="Proteomes" id="UP000594029"/>
    </source>
</evidence>
<evidence type="ECO:0000313" key="1">
    <source>
        <dbReference type="EMBL" id="QOV08339.1"/>
    </source>
</evidence>
<reference evidence="1 2" key="1">
    <citation type="submission" date="2020-10" db="EMBL/GenBank/DDBJ databases">
        <authorList>
            <person name="Kazantseva O.A."/>
            <person name="Piligrimova E.G."/>
            <person name="Shadrin A.M."/>
        </authorList>
    </citation>
    <scope>NUCLEOTIDE SEQUENCE [LARGE SCALE GENOMIC DNA]</scope>
</reference>
<keyword evidence="2" id="KW-1185">Reference proteome</keyword>
<accession>A0A7S6RB72</accession>
<protein>
    <submittedName>
        <fullName evidence="1">Uncharacterized protein</fullName>
    </submittedName>
</protein>
<gene>
    <name evidence="1" type="ORF">Kirov_140</name>
</gene>
<sequence>MEKIKSHAIADVWRVKEGVLVNVYKYKHTGRYCDVPNSKTKVVRGCTGLRELKEDYESRGEVLKKGTLVLHRSPVEPVTDVSEFKFDVTSSGGSIYGRIAEVERVLHNIQDILDTYKGE</sequence>
<proteinExistence type="predicted"/>
<organism evidence="1 2">
    <name type="scientific">Bacillus phage Kirov</name>
    <dbReference type="NCBI Taxonomy" id="2783539"/>
    <lineage>
        <taxon>Viruses</taxon>
        <taxon>Duplodnaviria</taxon>
        <taxon>Heunggongvirae</taxon>
        <taxon>Uroviricota</taxon>
        <taxon>Caudoviricetes</taxon>
        <taxon>Andregratiavirinae</taxon>
        <taxon>Kirovvirus</taxon>
        <taxon>Kirovvirus kirov</taxon>
    </lineage>
</organism>
<name>A0A7S6RB72_9CAUD</name>
<dbReference type="Proteomes" id="UP000594029">
    <property type="component" value="Segment"/>
</dbReference>